<dbReference type="FunFam" id="1.10.3730.20:FF:000001">
    <property type="entry name" value="Quaternary ammonium compound resistance transporter SugE"/>
    <property type="match status" value="1"/>
</dbReference>
<dbReference type="KEGG" id="rlg:Rleg_2659"/>
<feature type="transmembrane region" description="Helical" evidence="10">
    <location>
        <begin position="50"/>
        <end position="71"/>
    </location>
</feature>
<keyword evidence="6 10" id="KW-0472">Membrane</keyword>
<dbReference type="Proteomes" id="UP000002256">
    <property type="component" value="Chromosome"/>
</dbReference>
<dbReference type="PANTHER" id="PTHR30561">
    <property type="entry name" value="SMR FAMILY PROTON-DEPENDENT DRUG EFFLUX TRANSPORTER SUGE"/>
    <property type="match status" value="1"/>
</dbReference>
<keyword evidence="3" id="KW-1003">Cell membrane</keyword>
<dbReference type="AlphaFoldDB" id="C6B3X2"/>
<evidence type="ECO:0000256" key="7">
    <source>
        <dbReference type="ARBA" id="ARBA00038151"/>
    </source>
</evidence>
<keyword evidence="4 9" id="KW-0812">Transmembrane</keyword>
<evidence type="ECO:0000256" key="9">
    <source>
        <dbReference type="RuleBase" id="RU003942"/>
    </source>
</evidence>
<dbReference type="GO" id="GO:1990961">
    <property type="term" value="P:xenobiotic detoxification by transmembrane export across the plasma membrane"/>
    <property type="evidence" value="ECO:0007669"/>
    <property type="project" value="UniProtKB-ARBA"/>
</dbReference>
<evidence type="ECO:0000256" key="10">
    <source>
        <dbReference type="SAM" id="Phobius"/>
    </source>
</evidence>
<proteinExistence type="inferred from homology"/>
<evidence type="ECO:0000256" key="2">
    <source>
        <dbReference type="ARBA" id="ARBA00022448"/>
    </source>
</evidence>
<evidence type="ECO:0000256" key="1">
    <source>
        <dbReference type="ARBA" id="ARBA00004651"/>
    </source>
</evidence>
<dbReference type="Gene3D" id="1.10.3730.20">
    <property type="match status" value="1"/>
</dbReference>
<dbReference type="InterPro" id="IPR037185">
    <property type="entry name" value="EmrE-like"/>
</dbReference>
<name>C6B3X2_RHILS</name>
<evidence type="ECO:0000256" key="6">
    <source>
        <dbReference type="ARBA" id="ARBA00023136"/>
    </source>
</evidence>
<dbReference type="GO" id="GO:0005886">
    <property type="term" value="C:plasma membrane"/>
    <property type="evidence" value="ECO:0007669"/>
    <property type="project" value="UniProtKB-SubCell"/>
</dbReference>
<feature type="transmembrane region" description="Helical" evidence="10">
    <location>
        <begin position="83"/>
        <end position="103"/>
    </location>
</feature>
<feature type="transmembrane region" description="Helical" evidence="10">
    <location>
        <begin position="109"/>
        <end position="127"/>
    </location>
</feature>
<sequence length="130" mass="13478">MRAPAPLRIKLAGRKVRPIKGFTTMAWALLGIAGILEIGFAFFMKSSLGFTRLIPTLLTVVTGLSSVFLLSMSLRTLPVGTGYAVWTGIGAAGTAILGMVALGDAASPMRLFCIALILAGVIGLRLVSGS</sequence>
<dbReference type="SUPFAM" id="SSF103481">
    <property type="entry name" value="Multidrug resistance efflux transporter EmrE"/>
    <property type="match status" value="1"/>
</dbReference>
<evidence type="ECO:0000256" key="4">
    <source>
        <dbReference type="ARBA" id="ARBA00022692"/>
    </source>
</evidence>
<keyword evidence="5 10" id="KW-1133">Transmembrane helix</keyword>
<evidence type="ECO:0000256" key="8">
    <source>
        <dbReference type="ARBA" id="ARBA00039168"/>
    </source>
</evidence>
<protein>
    <recommendedName>
        <fullName evidence="8">Guanidinium exporter</fullName>
    </recommendedName>
</protein>
<keyword evidence="2" id="KW-0813">Transport</keyword>
<comment type="similarity">
    <text evidence="7">Belongs to the drug/metabolite transporter (DMT) superfamily. Small multidrug resistance (SMR) (TC 2.A.7.1) family. Gdx/SugE subfamily.</text>
</comment>
<dbReference type="EMBL" id="CP001622">
    <property type="protein sequence ID" value="ACS56923.1"/>
    <property type="molecule type" value="Genomic_DNA"/>
</dbReference>
<evidence type="ECO:0000256" key="3">
    <source>
        <dbReference type="ARBA" id="ARBA00022475"/>
    </source>
</evidence>
<evidence type="ECO:0000313" key="11">
    <source>
        <dbReference type="EMBL" id="ACS56923.1"/>
    </source>
</evidence>
<gene>
    <name evidence="11" type="ordered locus">Rleg_2659</name>
</gene>
<comment type="subcellular location">
    <subcellularLocation>
        <location evidence="1 9">Cell membrane</location>
        <topology evidence="1 9">Multi-pass membrane protein</topology>
    </subcellularLocation>
</comment>
<reference evidence="11 12" key="1">
    <citation type="journal article" date="2010" name="Stand. Genomic Sci.">
        <title>Complete genome sequence of Rhizobium leguminosarum bv. trifolii strain WSM1325, an effective microsymbiont of annual Mediterranean clovers.</title>
        <authorList>
            <person name="Reeve W."/>
            <person name="O'Hara G."/>
            <person name="Chain P."/>
            <person name="Ardley J."/>
            <person name="Brau L."/>
            <person name="Nandesena K."/>
            <person name="Tiwari R."/>
            <person name="Copeland A."/>
            <person name="Nolan M."/>
            <person name="Han C."/>
            <person name="Brettin T."/>
            <person name="Land M."/>
            <person name="Ovchinikova G."/>
            <person name="Ivanova N."/>
            <person name="Mavromatis K."/>
            <person name="Markowitz V."/>
            <person name="Kyrpides N."/>
            <person name="Melino V."/>
            <person name="Denton M."/>
            <person name="Yates R."/>
            <person name="Howieson J."/>
        </authorList>
    </citation>
    <scope>NUCLEOTIDE SEQUENCE [LARGE SCALE GENOMIC DNA]</scope>
    <source>
        <strain evidence="11 12">WSM1325</strain>
    </source>
</reference>
<dbReference type="Pfam" id="PF00893">
    <property type="entry name" value="Multi_Drug_Res"/>
    <property type="match status" value="1"/>
</dbReference>
<evidence type="ECO:0000313" key="12">
    <source>
        <dbReference type="Proteomes" id="UP000002256"/>
    </source>
</evidence>
<organism evidence="11 12">
    <name type="scientific">Rhizobium leguminosarum bv. trifolii (strain WSM1325)</name>
    <dbReference type="NCBI Taxonomy" id="395491"/>
    <lineage>
        <taxon>Bacteria</taxon>
        <taxon>Pseudomonadati</taxon>
        <taxon>Pseudomonadota</taxon>
        <taxon>Alphaproteobacteria</taxon>
        <taxon>Hyphomicrobiales</taxon>
        <taxon>Rhizobiaceae</taxon>
        <taxon>Rhizobium/Agrobacterium group</taxon>
        <taxon>Rhizobium</taxon>
    </lineage>
</organism>
<feature type="transmembrane region" description="Helical" evidence="10">
    <location>
        <begin position="21"/>
        <end position="44"/>
    </location>
</feature>
<dbReference type="InterPro" id="IPR045324">
    <property type="entry name" value="Small_multidrug_res"/>
</dbReference>
<evidence type="ECO:0000256" key="5">
    <source>
        <dbReference type="ARBA" id="ARBA00022989"/>
    </source>
</evidence>
<dbReference type="HOGENOM" id="CLU_133067_1_2_5"/>
<accession>C6B3X2</accession>
<dbReference type="PANTHER" id="PTHR30561:SF0">
    <property type="entry name" value="GUANIDINIUM EXPORTER"/>
    <property type="match status" value="1"/>
</dbReference>
<dbReference type="InterPro" id="IPR000390">
    <property type="entry name" value="Small_drug/metabolite_transptr"/>
</dbReference>
<dbReference type="GO" id="GO:0022857">
    <property type="term" value="F:transmembrane transporter activity"/>
    <property type="evidence" value="ECO:0007669"/>
    <property type="project" value="InterPro"/>
</dbReference>